<dbReference type="EMBL" id="FP929138">
    <property type="protein sequence ID" value="CBY00314.1"/>
    <property type="molecule type" value="Genomic_DNA"/>
</dbReference>
<protein>
    <recommendedName>
        <fullName evidence="8">Carboxylic ester hydrolase</fullName>
        <ecNumber evidence="8">3.1.1.-</ecNumber>
    </recommendedName>
</protein>
<evidence type="ECO:0000313" key="9">
    <source>
        <dbReference type="EMBL" id="CBY00314.1"/>
    </source>
</evidence>
<comment type="similarity">
    <text evidence="1 8">Belongs to the tannase family.</text>
</comment>
<dbReference type="VEuPathDB" id="FungiDB:LEMA_P014440.1"/>
<dbReference type="GO" id="GO:0046872">
    <property type="term" value="F:metal ion binding"/>
    <property type="evidence" value="ECO:0007669"/>
    <property type="project" value="UniProtKB-KW"/>
</dbReference>
<evidence type="ECO:0000256" key="2">
    <source>
        <dbReference type="ARBA" id="ARBA00022487"/>
    </source>
</evidence>
<keyword evidence="5 8" id="KW-0378">Hydrolase</keyword>
<dbReference type="AlphaFoldDB" id="E5A9H3"/>
<keyword evidence="7" id="KW-1015">Disulfide bond</keyword>
<dbReference type="InterPro" id="IPR011118">
    <property type="entry name" value="Tannase/feruloyl_esterase"/>
</dbReference>
<feature type="signal peptide" evidence="8">
    <location>
        <begin position="1"/>
        <end position="18"/>
    </location>
</feature>
<dbReference type="InParanoid" id="E5A9H3"/>
<evidence type="ECO:0000256" key="8">
    <source>
        <dbReference type="RuleBase" id="RU361238"/>
    </source>
</evidence>
<evidence type="ECO:0000256" key="5">
    <source>
        <dbReference type="ARBA" id="ARBA00022801"/>
    </source>
</evidence>
<proteinExistence type="inferred from homology"/>
<feature type="chain" id="PRO_5005128138" description="Carboxylic ester hydrolase" evidence="8">
    <location>
        <begin position="19"/>
        <end position="539"/>
    </location>
</feature>
<keyword evidence="10" id="KW-1185">Reference proteome</keyword>
<dbReference type="Pfam" id="PF07519">
    <property type="entry name" value="Tannase"/>
    <property type="match status" value="2"/>
</dbReference>
<dbReference type="Proteomes" id="UP000002668">
    <property type="component" value="Genome"/>
</dbReference>
<dbReference type="EC" id="3.1.1.-" evidence="8"/>
<organism evidence="10">
    <name type="scientific">Leptosphaeria maculans (strain JN3 / isolate v23.1.3 / race Av1-4-5-6-7-8)</name>
    <name type="common">Blackleg fungus</name>
    <name type="synonym">Phoma lingam</name>
    <dbReference type="NCBI Taxonomy" id="985895"/>
    <lineage>
        <taxon>Eukaryota</taxon>
        <taxon>Fungi</taxon>
        <taxon>Dikarya</taxon>
        <taxon>Ascomycota</taxon>
        <taxon>Pezizomycotina</taxon>
        <taxon>Dothideomycetes</taxon>
        <taxon>Pleosporomycetidae</taxon>
        <taxon>Pleosporales</taxon>
        <taxon>Pleosporineae</taxon>
        <taxon>Leptosphaeriaceae</taxon>
        <taxon>Plenodomus</taxon>
        <taxon>Plenodomus lingam/Leptosphaeria maculans species complex</taxon>
    </lineage>
</organism>
<dbReference type="HOGENOM" id="CLU_014819_1_1_1"/>
<sequence>MRWEPALGVGALFGVASALDCTSSAIQAILPSNASVNFAQVVSANSTFEVPKSYTGYPESPVGLPASCAVSVQVQSIENTTYGFGLFLPEDWNGRFLAVGNGGFGGGINWLDMSPGVRYGLATMSTDTGHNSSSVDGLWAYEQPAKQENWGHLAMHGSAVTAKSIIAAYYNQTIAYNYYAGCSTGGRQGLKEAELYPEDFDGIIAAAPAWWTSHLQPWSVKMASYNLPTTAAHHIPPSLFPLIQAEVLKQCDPQDGLTDGIISSPHTCIFRPETLLCTTTNPQNTSTCLTSPQLTTLDNIYAPYTGENQTFFMPGLSLSSETNFRVLLGSSAPNTLGTHYMQYFMGLGPDWAWQDFTDETARHADALDPGHASVGFDLSAFSARGGKLLSYHGMSDGHIPTDMLKYLHQQITRTLAPRGISVHDFFRTFYVPGMGHCSGTVVDAPWYFAGPGQASDLGPMVHGVPGFEDAEHDALLAMMAWVEDGRAPERIVGTKFEGENVGAGVRRQRPLCVWPAEARYKGTGDVDRAESWECMRLGE</sequence>
<evidence type="ECO:0000256" key="1">
    <source>
        <dbReference type="ARBA" id="ARBA00006249"/>
    </source>
</evidence>
<dbReference type="GO" id="GO:0030600">
    <property type="term" value="F:feruloyl esterase activity"/>
    <property type="evidence" value="ECO:0007669"/>
    <property type="project" value="UniProtKB-ARBA"/>
</dbReference>
<dbReference type="SUPFAM" id="SSF53474">
    <property type="entry name" value="alpha/beta-Hydrolases"/>
    <property type="match status" value="2"/>
</dbReference>
<dbReference type="eggNOG" id="ENOG502QPXZ">
    <property type="taxonomic scope" value="Eukaryota"/>
</dbReference>
<dbReference type="InterPro" id="IPR029058">
    <property type="entry name" value="AB_hydrolase_fold"/>
</dbReference>
<dbReference type="OMA" id="PLCFYPQ"/>
<dbReference type="STRING" id="985895.E5A9H3"/>
<evidence type="ECO:0000256" key="4">
    <source>
        <dbReference type="ARBA" id="ARBA00022729"/>
    </source>
</evidence>
<dbReference type="OrthoDB" id="3039123at2759"/>
<reference evidence="10" key="1">
    <citation type="journal article" date="2011" name="Nat. Commun.">
        <title>Effector diversification within compartments of the Leptosphaeria maculans genome affected by Repeat-Induced Point mutations.</title>
        <authorList>
            <person name="Rouxel T."/>
            <person name="Grandaubert J."/>
            <person name="Hane J.K."/>
            <person name="Hoede C."/>
            <person name="van de Wouw A.P."/>
            <person name="Couloux A."/>
            <person name="Dominguez V."/>
            <person name="Anthouard V."/>
            <person name="Bally P."/>
            <person name="Bourras S."/>
            <person name="Cozijnsen A.J."/>
            <person name="Ciuffetti L.M."/>
            <person name="Degrave A."/>
            <person name="Dilmaghani A."/>
            <person name="Duret L."/>
            <person name="Fudal I."/>
            <person name="Goodwin S.B."/>
            <person name="Gout L."/>
            <person name="Glaser N."/>
            <person name="Linglin J."/>
            <person name="Kema G.H.J."/>
            <person name="Lapalu N."/>
            <person name="Lawrence C.B."/>
            <person name="May K."/>
            <person name="Meyer M."/>
            <person name="Ollivier B."/>
            <person name="Poulain J."/>
            <person name="Schoch C.L."/>
            <person name="Simon A."/>
            <person name="Spatafora J.W."/>
            <person name="Stachowiak A."/>
            <person name="Turgeon B.G."/>
            <person name="Tyler B.M."/>
            <person name="Vincent D."/>
            <person name="Weissenbach J."/>
            <person name="Amselem J."/>
            <person name="Quesneville H."/>
            <person name="Oliver R.P."/>
            <person name="Wincker P."/>
            <person name="Balesdent M.-H."/>
            <person name="Howlett B.J."/>
        </authorList>
    </citation>
    <scope>NUCLEOTIDE SEQUENCE [LARGE SCALE GENOMIC DNA]</scope>
    <source>
        <strain evidence="10">JN3 / isolate v23.1.3 / race Av1-4-5-6-7-8</strain>
    </source>
</reference>
<evidence type="ECO:0000313" key="10">
    <source>
        <dbReference type="Proteomes" id="UP000002668"/>
    </source>
</evidence>
<evidence type="ECO:0000256" key="7">
    <source>
        <dbReference type="ARBA" id="ARBA00023157"/>
    </source>
</evidence>
<evidence type="ECO:0000256" key="6">
    <source>
        <dbReference type="ARBA" id="ARBA00022837"/>
    </source>
</evidence>
<keyword evidence="6" id="KW-0106">Calcium</keyword>
<keyword evidence="2" id="KW-0719">Serine esterase</keyword>
<dbReference type="GeneID" id="13291474"/>
<evidence type="ECO:0000256" key="3">
    <source>
        <dbReference type="ARBA" id="ARBA00022723"/>
    </source>
</evidence>
<name>E5A9H3_LEPMJ</name>
<keyword evidence="4 8" id="KW-0732">Signal</keyword>
<dbReference type="PANTHER" id="PTHR33938">
    <property type="entry name" value="FERULOYL ESTERASE B-RELATED"/>
    <property type="match status" value="1"/>
</dbReference>
<keyword evidence="3" id="KW-0479">Metal-binding</keyword>
<gene>
    <name evidence="9" type="ORF">LEMA_P014440.1</name>
</gene>
<dbReference type="PANTHER" id="PTHR33938:SF2">
    <property type="entry name" value="CARBOXYLIC ESTER HYDROLASE"/>
    <property type="match status" value="1"/>
</dbReference>
<accession>E5A9H3</accession>